<feature type="transmembrane region" description="Helical" evidence="7">
    <location>
        <begin position="360"/>
        <end position="383"/>
    </location>
</feature>
<evidence type="ECO:0000256" key="2">
    <source>
        <dbReference type="ARBA" id="ARBA00009773"/>
    </source>
</evidence>
<feature type="transmembrane region" description="Helical" evidence="7">
    <location>
        <begin position="322"/>
        <end position="348"/>
    </location>
</feature>
<dbReference type="PANTHER" id="PTHR21716:SF16">
    <property type="entry name" value="BLL1467 PROTEIN"/>
    <property type="match status" value="1"/>
</dbReference>
<comment type="subcellular location">
    <subcellularLocation>
        <location evidence="1">Membrane</location>
        <topology evidence="1">Multi-pass membrane protein</topology>
    </subcellularLocation>
</comment>
<keyword evidence="3 7" id="KW-0812">Transmembrane</keyword>
<evidence type="ECO:0000256" key="7">
    <source>
        <dbReference type="SAM" id="Phobius"/>
    </source>
</evidence>
<proteinExistence type="inferred from homology"/>
<dbReference type="Proteomes" id="UP000244892">
    <property type="component" value="Chromosome"/>
</dbReference>
<evidence type="ECO:0000256" key="4">
    <source>
        <dbReference type="ARBA" id="ARBA00022989"/>
    </source>
</evidence>
<evidence type="ECO:0000256" key="5">
    <source>
        <dbReference type="ARBA" id="ARBA00023136"/>
    </source>
</evidence>
<accession>A0A2U8FQE5</accession>
<evidence type="ECO:0008006" key="10">
    <source>
        <dbReference type="Google" id="ProtNLM"/>
    </source>
</evidence>
<dbReference type="InterPro" id="IPR002549">
    <property type="entry name" value="AI-2E-like"/>
</dbReference>
<organism evidence="8 9">
    <name type="scientific">Aquabacterium olei</name>
    <dbReference type="NCBI Taxonomy" id="1296669"/>
    <lineage>
        <taxon>Bacteria</taxon>
        <taxon>Pseudomonadati</taxon>
        <taxon>Pseudomonadota</taxon>
        <taxon>Betaproteobacteria</taxon>
        <taxon>Burkholderiales</taxon>
        <taxon>Aquabacterium</taxon>
    </lineage>
</organism>
<keyword evidence="9" id="KW-1185">Reference proteome</keyword>
<gene>
    <name evidence="8" type="ORF">DEH84_03790</name>
</gene>
<feature type="transmembrane region" description="Helical" evidence="7">
    <location>
        <begin position="151"/>
        <end position="172"/>
    </location>
</feature>
<feature type="transmembrane region" description="Helical" evidence="7">
    <location>
        <begin position="403"/>
        <end position="423"/>
    </location>
</feature>
<keyword evidence="4 7" id="KW-1133">Transmembrane helix</keyword>
<dbReference type="Pfam" id="PF01594">
    <property type="entry name" value="AI-2E_transport"/>
    <property type="match status" value="1"/>
</dbReference>
<feature type="transmembrane region" description="Helical" evidence="7">
    <location>
        <begin position="121"/>
        <end position="139"/>
    </location>
</feature>
<name>A0A2U8FQE5_9BURK</name>
<evidence type="ECO:0000256" key="1">
    <source>
        <dbReference type="ARBA" id="ARBA00004141"/>
    </source>
</evidence>
<evidence type="ECO:0000256" key="6">
    <source>
        <dbReference type="SAM" id="MobiDB-lite"/>
    </source>
</evidence>
<evidence type="ECO:0000313" key="9">
    <source>
        <dbReference type="Proteomes" id="UP000244892"/>
    </source>
</evidence>
<evidence type="ECO:0000313" key="8">
    <source>
        <dbReference type="EMBL" id="AWI52634.1"/>
    </source>
</evidence>
<sequence length="469" mass="50754">MPARINSVSGGCRGAGRWRRARSTAGGRTGGEAMARFLRRCDGSAPPQQGARPWQACHLPLRAMEQPARPRLPEPSPPRSAPVVAFTRAEREVAPFHIPPGVVRLLGALLGLVLLREAAPILIPIAVAVALMFVLSGPVERLHRLGVPPHWGAGVVVTIMLTGVIGLGSVLARPAAQWAERAPTTVQQVVDTIERMRVAMLPPSRRAAQPLPTVHGGDSIQDKLATEGLLLTRVVFGQAMHFALQASATVILLYFLLASQSWLLTRTVEGVRRPRARALLLSGIRQARREIGLFLGTMGLINIGLGVVTGIALAFIGLPDPVLWGAVVAVLNFIPYLGPALVTVLLLLAGSMSFGATWTMLLPASIFLAGHAVEANLVSPWVMGRRLRLSPLSVFLSVMLWGWVWGFAGTLVAVPLLLGFRCLCQRRRGLRHICHYLEGGRSDAPSLTMLLRARERRMTRHTVRPSRRA</sequence>
<evidence type="ECO:0000256" key="3">
    <source>
        <dbReference type="ARBA" id="ARBA00022692"/>
    </source>
</evidence>
<reference evidence="8 9" key="1">
    <citation type="submission" date="2018-05" db="EMBL/GenBank/DDBJ databases">
        <title>complete genome sequence of Aquabacterium olei NBRC 110486.</title>
        <authorList>
            <person name="Tang B."/>
            <person name="Chang J."/>
            <person name="Zhang L."/>
            <person name="Yang H."/>
        </authorList>
    </citation>
    <scope>NUCLEOTIDE SEQUENCE [LARGE SCALE GENOMIC DNA]</scope>
    <source>
        <strain evidence="8 9">NBRC 110486</strain>
    </source>
</reference>
<keyword evidence="5 7" id="KW-0472">Membrane</keyword>
<dbReference type="GO" id="GO:0055085">
    <property type="term" value="P:transmembrane transport"/>
    <property type="evidence" value="ECO:0007669"/>
    <property type="project" value="TreeGrafter"/>
</dbReference>
<feature type="region of interest" description="Disordered" evidence="6">
    <location>
        <begin position="1"/>
        <end position="31"/>
    </location>
</feature>
<comment type="similarity">
    <text evidence="2">Belongs to the autoinducer-2 exporter (AI-2E) (TC 2.A.86) family.</text>
</comment>
<dbReference type="EMBL" id="CP029210">
    <property type="protein sequence ID" value="AWI52634.1"/>
    <property type="molecule type" value="Genomic_DNA"/>
</dbReference>
<dbReference type="AlphaFoldDB" id="A0A2U8FQE5"/>
<protein>
    <recommendedName>
        <fullName evidence="10">AI-2E family transporter</fullName>
    </recommendedName>
</protein>
<feature type="transmembrane region" description="Helical" evidence="7">
    <location>
        <begin position="291"/>
        <end position="316"/>
    </location>
</feature>
<dbReference type="GO" id="GO:0016020">
    <property type="term" value="C:membrane"/>
    <property type="evidence" value="ECO:0007669"/>
    <property type="project" value="UniProtKB-SubCell"/>
</dbReference>
<dbReference type="PANTHER" id="PTHR21716">
    <property type="entry name" value="TRANSMEMBRANE PROTEIN"/>
    <property type="match status" value="1"/>
</dbReference>
<dbReference type="KEGG" id="aon:DEH84_03790"/>